<dbReference type="GO" id="GO:0005886">
    <property type="term" value="C:plasma membrane"/>
    <property type="evidence" value="ECO:0007669"/>
    <property type="project" value="TreeGrafter"/>
</dbReference>
<protein>
    <recommendedName>
        <fullName evidence="11">Urea active transporter 1</fullName>
    </recommendedName>
</protein>
<dbReference type="PANTHER" id="PTHR46154">
    <property type="match status" value="1"/>
</dbReference>
<evidence type="ECO:0000256" key="4">
    <source>
        <dbReference type="ARBA" id="ARBA00022989"/>
    </source>
</evidence>
<feature type="transmembrane region" description="Helical" evidence="8">
    <location>
        <begin position="430"/>
        <end position="451"/>
    </location>
</feature>
<comment type="caution">
    <text evidence="9">The sequence shown here is derived from an EMBL/GenBank/DDBJ whole genome shotgun (WGS) entry which is preliminary data.</text>
</comment>
<evidence type="ECO:0000256" key="6">
    <source>
        <dbReference type="RuleBase" id="RU362091"/>
    </source>
</evidence>
<dbReference type="Gene3D" id="1.20.1730.10">
    <property type="entry name" value="Sodium/glucose cotransporter"/>
    <property type="match status" value="1"/>
</dbReference>
<feature type="transmembrane region" description="Helical" evidence="8">
    <location>
        <begin position="614"/>
        <end position="635"/>
    </location>
</feature>
<reference evidence="10" key="1">
    <citation type="submission" date="2019-06" db="EMBL/GenBank/DDBJ databases">
        <authorList>
            <person name="Broberg M."/>
        </authorList>
    </citation>
    <scope>NUCLEOTIDE SEQUENCE [LARGE SCALE GENOMIC DNA]</scope>
</reference>
<evidence type="ECO:0000256" key="2">
    <source>
        <dbReference type="ARBA" id="ARBA00006434"/>
    </source>
</evidence>
<dbReference type="Pfam" id="PF00474">
    <property type="entry name" value="SSF"/>
    <property type="match status" value="1"/>
</dbReference>
<feature type="transmembrane region" description="Helical" evidence="8">
    <location>
        <begin position="402"/>
        <end position="424"/>
    </location>
</feature>
<feature type="transmembrane region" description="Helical" evidence="8">
    <location>
        <begin position="257"/>
        <end position="278"/>
    </location>
</feature>
<dbReference type="EMBL" id="CABFOC020000082">
    <property type="protein sequence ID" value="CAH0058297.1"/>
    <property type="molecule type" value="Genomic_DNA"/>
</dbReference>
<dbReference type="InterPro" id="IPR038377">
    <property type="entry name" value="Na/Glc_symporter_sf"/>
</dbReference>
<gene>
    <name evidence="9" type="ORF">CSOL1703_00008776</name>
</gene>
<dbReference type="PROSITE" id="PS50283">
    <property type="entry name" value="NA_SOLUT_SYMP_3"/>
    <property type="match status" value="1"/>
</dbReference>
<keyword evidence="5 8" id="KW-0472">Membrane</keyword>
<comment type="subcellular location">
    <subcellularLocation>
        <location evidence="1">Membrane</location>
        <topology evidence="1">Multi-pass membrane protein</topology>
    </subcellularLocation>
</comment>
<feature type="transmembrane region" description="Helical" evidence="8">
    <location>
        <begin position="51"/>
        <end position="71"/>
    </location>
</feature>
<dbReference type="Proteomes" id="UP000775872">
    <property type="component" value="Unassembled WGS sequence"/>
</dbReference>
<feature type="transmembrane region" description="Helical" evidence="8">
    <location>
        <begin position="91"/>
        <end position="109"/>
    </location>
</feature>
<feature type="transmembrane region" description="Helical" evidence="8">
    <location>
        <begin position="355"/>
        <end position="381"/>
    </location>
</feature>
<keyword evidence="4 8" id="KW-1133">Transmembrane helix</keyword>
<evidence type="ECO:0000256" key="8">
    <source>
        <dbReference type="SAM" id="Phobius"/>
    </source>
</evidence>
<organism evidence="9 10">
    <name type="scientific">Clonostachys solani</name>
    <dbReference type="NCBI Taxonomy" id="160281"/>
    <lineage>
        <taxon>Eukaryota</taxon>
        <taxon>Fungi</taxon>
        <taxon>Dikarya</taxon>
        <taxon>Ascomycota</taxon>
        <taxon>Pezizomycotina</taxon>
        <taxon>Sordariomycetes</taxon>
        <taxon>Hypocreomycetidae</taxon>
        <taxon>Hypocreales</taxon>
        <taxon>Bionectriaceae</taxon>
        <taxon>Clonostachys</taxon>
    </lineage>
</organism>
<name>A0A9P0EQE2_9HYPO</name>
<evidence type="ECO:0000313" key="9">
    <source>
        <dbReference type="EMBL" id="CAH0058297.1"/>
    </source>
</evidence>
<evidence type="ECO:0000256" key="7">
    <source>
        <dbReference type="SAM" id="MobiDB-lite"/>
    </source>
</evidence>
<feature type="transmembrane region" description="Helical" evidence="8">
    <location>
        <begin position="458"/>
        <end position="477"/>
    </location>
</feature>
<reference evidence="9 10" key="2">
    <citation type="submission" date="2021-10" db="EMBL/GenBank/DDBJ databases">
        <authorList>
            <person name="Piombo E."/>
        </authorList>
    </citation>
    <scope>NUCLEOTIDE SEQUENCE [LARGE SCALE GENOMIC DNA]</scope>
</reference>
<feature type="transmembrane region" description="Helical" evidence="8">
    <location>
        <begin position="497"/>
        <end position="518"/>
    </location>
</feature>
<evidence type="ECO:0000256" key="3">
    <source>
        <dbReference type="ARBA" id="ARBA00022692"/>
    </source>
</evidence>
<evidence type="ECO:0000313" key="10">
    <source>
        <dbReference type="Proteomes" id="UP000775872"/>
    </source>
</evidence>
<dbReference type="InterPro" id="IPR001734">
    <property type="entry name" value="Na/solute_symporter"/>
</dbReference>
<feature type="transmembrane region" description="Helical" evidence="8">
    <location>
        <begin position="566"/>
        <end position="585"/>
    </location>
</feature>
<keyword evidence="10" id="KW-1185">Reference proteome</keyword>
<dbReference type="CDD" id="cd11476">
    <property type="entry name" value="SLC5sbd_DUR3"/>
    <property type="match status" value="1"/>
</dbReference>
<feature type="transmembrane region" description="Helical" evidence="8">
    <location>
        <begin position="12"/>
        <end position="31"/>
    </location>
</feature>
<dbReference type="OrthoDB" id="6132759at2759"/>
<feature type="transmembrane region" description="Helical" evidence="8">
    <location>
        <begin position="290"/>
        <end position="318"/>
    </location>
</feature>
<evidence type="ECO:0008006" key="11">
    <source>
        <dbReference type="Google" id="ProtNLM"/>
    </source>
</evidence>
<feature type="transmembrane region" description="Helical" evidence="8">
    <location>
        <begin position="135"/>
        <end position="160"/>
    </location>
</feature>
<dbReference type="GO" id="GO:0015204">
    <property type="term" value="F:urea transmembrane transporter activity"/>
    <property type="evidence" value="ECO:0007669"/>
    <property type="project" value="InterPro"/>
</dbReference>
<dbReference type="InterPro" id="IPR031155">
    <property type="entry name" value="DUR"/>
</dbReference>
<dbReference type="AlphaFoldDB" id="A0A9P0EQE2"/>
<evidence type="ECO:0000256" key="5">
    <source>
        <dbReference type="ARBA" id="ARBA00023136"/>
    </source>
</evidence>
<evidence type="ECO:0000256" key="1">
    <source>
        <dbReference type="ARBA" id="ARBA00004141"/>
    </source>
</evidence>
<proteinExistence type="inferred from homology"/>
<comment type="similarity">
    <text evidence="2 6">Belongs to the sodium:solute symporter (SSF) (TC 2.A.21) family.</text>
</comment>
<sequence>MADVTPPLPQSAGYGVIVGLGAVFALGMIWVTHLMKKAFDEDNKATETFMVANRSVGTGLTAAAVISSWLYSTALLGATLLTYKYGLALGVWWGASASIVICLLSYISIEAKRKSPNAHTLLELVKTRYGTTAHILWVVLCLLNNTLVFSAMLLGAATAVASLTGMSVIASTYLLPIKLGVAIYTYFGGLRATFLTDYVHTFIVMIILVWLTIKIIVVKEIGSIGALYDAVIAADKINPVEGNYKGSHLTMRSDESLFFGILHVISNIGAVIMDTGFWQKGFSADVAAAVPGYVLGGVASFSVPWAVGTIGGLAAIALEQTPAFPIYPRTMTAEEISSGLVLPYVVRAVSGKAGAAALLVTIFMACTSIASAQMIATSSIISFDIYGTYINKTPNDKQLIRWSHIGVVTTLIFISTLATAFHLGGVDMSWLLYVIGNMINPGVFPTLFTLLWRGQTRLAAIISPIVGMICGISVWLSTAWYYYGEVSIASTGATKPNLFGCLVAFFVPLPVTLLISLAQPQSFDWSHFNQIKSIKTEHGRAAQLGTDQAEWFTPERIQYMKRMSRWAAFWAIFTIVGQALLWPLAMYGAKMVFSKPISNASWIIANMEEKNKFFTAWIVFAYIFLWFTLIVGNFYPLFDGGFKSIWIVIKGKRGVNESNQPVTGSPGSESSTEEQRVQSKVHLGTSEP</sequence>
<keyword evidence="3 8" id="KW-0812">Transmembrane</keyword>
<accession>A0A9P0EQE2</accession>
<dbReference type="PANTHER" id="PTHR46154:SF1">
    <property type="entry name" value="ACTIVE TRANSPORTER, PUTATIVE (AFU_ORTHOLOGUE AFUA_1G17570)-RELATED"/>
    <property type="match status" value="1"/>
</dbReference>
<feature type="region of interest" description="Disordered" evidence="7">
    <location>
        <begin position="656"/>
        <end position="688"/>
    </location>
</feature>
<feature type="transmembrane region" description="Helical" evidence="8">
    <location>
        <begin position="166"/>
        <end position="187"/>
    </location>
</feature>
<feature type="transmembrane region" description="Helical" evidence="8">
    <location>
        <begin position="199"/>
        <end position="218"/>
    </location>
</feature>